<evidence type="ECO:0000259" key="13">
    <source>
        <dbReference type="PROSITE" id="PS50146"/>
    </source>
</evidence>
<dbReference type="InterPro" id="IPR017438">
    <property type="entry name" value="ATP-NAD_kinase_N"/>
</dbReference>
<organism evidence="14 15">
    <name type="scientific">Lactobacillus kimbladii</name>
    <dbReference type="NCBI Taxonomy" id="1218506"/>
    <lineage>
        <taxon>Bacteria</taxon>
        <taxon>Bacillati</taxon>
        <taxon>Bacillota</taxon>
        <taxon>Bacilli</taxon>
        <taxon>Lactobacillales</taxon>
        <taxon>Lactobacillaceae</taxon>
        <taxon>Lactobacillus</taxon>
    </lineage>
</organism>
<dbReference type="InterPro" id="IPR016064">
    <property type="entry name" value="NAD/diacylglycerol_kinase_sf"/>
</dbReference>
<evidence type="ECO:0000256" key="7">
    <source>
        <dbReference type="ARBA" id="ARBA00022777"/>
    </source>
</evidence>
<dbReference type="PROSITE" id="PS50146">
    <property type="entry name" value="DAGK"/>
    <property type="match status" value="1"/>
</dbReference>
<dbReference type="AlphaFoldDB" id="A0A0F4LHA4"/>
<evidence type="ECO:0000256" key="5">
    <source>
        <dbReference type="ARBA" id="ARBA00022723"/>
    </source>
</evidence>
<keyword evidence="7 14" id="KW-0418">Kinase</keyword>
<evidence type="ECO:0000256" key="4">
    <source>
        <dbReference type="ARBA" id="ARBA00022679"/>
    </source>
</evidence>
<evidence type="ECO:0000256" key="2">
    <source>
        <dbReference type="ARBA" id="ARBA00005983"/>
    </source>
</evidence>
<dbReference type="GO" id="GO:0005886">
    <property type="term" value="C:plasma membrane"/>
    <property type="evidence" value="ECO:0007669"/>
    <property type="project" value="TreeGrafter"/>
</dbReference>
<keyword evidence="9" id="KW-0460">Magnesium</keyword>
<evidence type="ECO:0000313" key="14">
    <source>
        <dbReference type="EMBL" id="KJY58242.1"/>
    </source>
</evidence>
<dbReference type="Pfam" id="PF00781">
    <property type="entry name" value="DAGK_cat"/>
    <property type="match status" value="1"/>
</dbReference>
<keyword evidence="5" id="KW-0479">Metal-binding</keyword>
<name>A0A0F4LHA4_9LACO</name>
<dbReference type="Gene3D" id="3.40.50.10330">
    <property type="entry name" value="Probable inorganic polyphosphate/atp-NAD kinase, domain 1"/>
    <property type="match status" value="1"/>
</dbReference>
<reference evidence="14 15" key="1">
    <citation type="submission" date="2015-01" db="EMBL/GenBank/DDBJ databases">
        <title>Comparative genomics of the lactic acid bacteria isolated from the honey bee gut.</title>
        <authorList>
            <person name="Ellegaard K.M."/>
            <person name="Tamarit D."/>
            <person name="Javelind E."/>
            <person name="Olofsson T."/>
            <person name="Andersson S.G."/>
            <person name="Vasquez A."/>
        </authorList>
    </citation>
    <scope>NUCLEOTIDE SEQUENCE [LARGE SCALE GENOMIC DNA]</scope>
    <source>
        <strain evidence="14 15">Hma2</strain>
    </source>
</reference>
<dbReference type="InterPro" id="IPR005218">
    <property type="entry name" value="Diacylglycerol/lipid_kinase"/>
</dbReference>
<dbReference type="GO" id="GO:0008654">
    <property type="term" value="P:phospholipid biosynthetic process"/>
    <property type="evidence" value="ECO:0007669"/>
    <property type="project" value="UniProtKB-KW"/>
</dbReference>
<evidence type="ECO:0000256" key="10">
    <source>
        <dbReference type="ARBA" id="ARBA00023098"/>
    </source>
</evidence>
<dbReference type="NCBIfam" id="TIGR00147">
    <property type="entry name" value="YegS/Rv2252/BmrU family lipid kinase"/>
    <property type="match status" value="1"/>
</dbReference>
<dbReference type="SUPFAM" id="SSF111331">
    <property type="entry name" value="NAD kinase/diacylglycerol kinase-like"/>
    <property type="match status" value="1"/>
</dbReference>
<keyword evidence="8" id="KW-0067">ATP-binding</keyword>
<dbReference type="STRING" id="1218506.JF75_08850"/>
<keyword evidence="6" id="KW-0547">Nucleotide-binding</keyword>
<dbReference type="RefSeq" id="WP_046332036.1">
    <property type="nucleotide sequence ID" value="NZ_JBHTBO010000008.1"/>
</dbReference>
<gene>
    <name evidence="14" type="ORF">JF75_08850</name>
</gene>
<dbReference type="EMBL" id="JXLH01000014">
    <property type="protein sequence ID" value="KJY58242.1"/>
    <property type="molecule type" value="Genomic_DNA"/>
</dbReference>
<keyword evidence="10" id="KW-0443">Lipid metabolism</keyword>
<dbReference type="PANTHER" id="PTHR12358">
    <property type="entry name" value="SPHINGOSINE KINASE"/>
    <property type="match status" value="1"/>
</dbReference>
<proteinExistence type="inferred from homology"/>
<dbReference type="OrthoDB" id="9786026at2"/>
<dbReference type="GO" id="GO:0004143">
    <property type="term" value="F:ATP-dependent diacylglycerol kinase activity"/>
    <property type="evidence" value="ECO:0007669"/>
    <property type="project" value="TreeGrafter"/>
</dbReference>
<dbReference type="Proteomes" id="UP000033612">
    <property type="component" value="Unassembled WGS sequence"/>
</dbReference>
<dbReference type="HOGENOM" id="CLU_045532_0_2_9"/>
<dbReference type="InterPro" id="IPR050187">
    <property type="entry name" value="Lipid_Phosphate_FormReg"/>
</dbReference>
<comment type="caution">
    <text evidence="14">The sequence shown here is derived from an EMBL/GenBank/DDBJ whole genome shotgun (WGS) entry which is preliminary data.</text>
</comment>
<evidence type="ECO:0000256" key="3">
    <source>
        <dbReference type="ARBA" id="ARBA00022516"/>
    </source>
</evidence>
<keyword evidence="3" id="KW-0444">Lipid biosynthesis</keyword>
<evidence type="ECO:0000256" key="12">
    <source>
        <dbReference type="ARBA" id="ARBA00023264"/>
    </source>
</evidence>
<dbReference type="PANTHER" id="PTHR12358:SF106">
    <property type="entry name" value="LIPID KINASE YEGS"/>
    <property type="match status" value="1"/>
</dbReference>
<evidence type="ECO:0000256" key="6">
    <source>
        <dbReference type="ARBA" id="ARBA00022741"/>
    </source>
</evidence>
<dbReference type="InterPro" id="IPR045540">
    <property type="entry name" value="YegS/DAGK_C"/>
</dbReference>
<dbReference type="Gene3D" id="2.60.200.40">
    <property type="match status" value="1"/>
</dbReference>
<dbReference type="SMART" id="SM00046">
    <property type="entry name" value="DAGKc"/>
    <property type="match status" value="1"/>
</dbReference>
<keyword evidence="4" id="KW-0808">Transferase</keyword>
<evidence type="ECO:0000256" key="11">
    <source>
        <dbReference type="ARBA" id="ARBA00023209"/>
    </source>
</evidence>
<evidence type="ECO:0000256" key="9">
    <source>
        <dbReference type="ARBA" id="ARBA00022842"/>
    </source>
</evidence>
<protein>
    <submittedName>
        <fullName evidence="14">Diacylglycerol kinase family protein</fullName>
    </submittedName>
</protein>
<dbReference type="InterPro" id="IPR001206">
    <property type="entry name" value="Diacylglycerol_kinase_cat_dom"/>
</dbReference>
<keyword evidence="12" id="KW-1208">Phospholipid metabolism</keyword>
<comment type="cofactor">
    <cofactor evidence="1">
        <name>Mg(2+)</name>
        <dbReference type="ChEBI" id="CHEBI:18420"/>
    </cofactor>
</comment>
<comment type="similarity">
    <text evidence="2">Belongs to the diacylglycerol/lipid kinase family.</text>
</comment>
<dbReference type="GO" id="GO:0046872">
    <property type="term" value="F:metal ion binding"/>
    <property type="evidence" value="ECO:0007669"/>
    <property type="project" value="UniProtKB-KW"/>
</dbReference>
<accession>A0A0F4LHA4</accession>
<dbReference type="GO" id="GO:0005524">
    <property type="term" value="F:ATP binding"/>
    <property type="evidence" value="ECO:0007669"/>
    <property type="project" value="UniProtKB-KW"/>
</dbReference>
<keyword evidence="11" id="KW-0594">Phospholipid biosynthesis</keyword>
<feature type="domain" description="DAGKc" evidence="13">
    <location>
        <begin position="1"/>
        <end position="139"/>
    </location>
</feature>
<evidence type="ECO:0000256" key="1">
    <source>
        <dbReference type="ARBA" id="ARBA00001946"/>
    </source>
</evidence>
<dbReference type="PATRIC" id="fig|1218506.3.peg.944"/>
<evidence type="ECO:0000256" key="8">
    <source>
        <dbReference type="ARBA" id="ARBA00022840"/>
    </source>
</evidence>
<evidence type="ECO:0000313" key="15">
    <source>
        <dbReference type="Proteomes" id="UP000033612"/>
    </source>
</evidence>
<sequence>MDNKLKIHLLVNEVAGNGRAKKVLEQTTSLLINQNINFDLQKSNYAGEAIRLAQHYGNQRHLPNEILLVIGGDGSLNEVLNGIKRSDNPSTPIAYLPAGTGNDFARAADLTADPKVLLDHFKENFEPDEVDCGSFTLPKITAEQKYYFANSFGIGFDAFVNHNSNISKLKKLLNHLSEGKFIYGLNVVASVTKQDTFGVEIERNGQKIYFDDAFMVTTTNHPFLGGGLPLLPSAKIDSHKIDAVVVEKFSLGKLVKLFINLLKDGSHVNDPQFHYFEADKIRVTTMKKEYAQVDGEEIKPNLFNIEFSVSSFNLLR</sequence>
<dbReference type="Pfam" id="PF19279">
    <property type="entry name" value="YegS_C"/>
    <property type="match status" value="1"/>
</dbReference>
<keyword evidence="15" id="KW-1185">Reference proteome</keyword>